<dbReference type="EMBL" id="MU117961">
    <property type="protein sequence ID" value="KAF9654302.1"/>
    <property type="molecule type" value="Genomic_DNA"/>
</dbReference>
<accession>A0ACB6ZXA9</accession>
<comment type="caution">
    <text evidence="1">The sequence shown here is derived from an EMBL/GenBank/DDBJ whole genome shotgun (WGS) entry which is preliminary data.</text>
</comment>
<name>A0ACB6ZXA9_THEGA</name>
<dbReference type="Proteomes" id="UP000886501">
    <property type="component" value="Unassembled WGS sequence"/>
</dbReference>
<protein>
    <submittedName>
        <fullName evidence="1">Uncharacterized protein</fullName>
    </submittedName>
</protein>
<sequence>MAQSVPKSPDQCRERLLRRYSSSKRYQPYPQPQVLPPGELLVFNKHGNTKRHGAQLQFVIQPLTHVCLPHPMMGAGLILPTTGDYDVEMDETAHVPEVDLTDVEMEDVFLPPIPAIVVIPPEDSAEHPAFEHHSALTSSKWSFLVAPVISEEDYKLIVRCTKFPQFGTLPPPTKAPL</sequence>
<organism evidence="1 2">
    <name type="scientific">Thelephora ganbajun</name>
    <name type="common">Ganba fungus</name>
    <dbReference type="NCBI Taxonomy" id="370292"/>
    <lineage>
        <taxon>Eukaryota</taxon>
        <taxon>Fungi</taxon>
        <taxon>Dikarya</taxon>
        <taxon>Basidiomycota</taxon>
        <taxon>Agaricomycotina</taxon>
        <taxon>Agaricomycetes</taxon>
        <taxon>Thelephorales</taxon>
        <taxon>Thelephoraceae</taxon>
        <taxon>Thelephora</taxon>
    </lineage>
</organism>
<reference evidence="1" key="2">
    <citation type="journal article" date="2020" name="Nat. Commun.">
        <title>Large-scale genome sequencing of mycorrhizal fungi provides insights into the early evolution of symbiotic traits.</title>
        <authorList>
            <person name="Miyauchi S."/>
            <person name="Kiss E."/>
            <person name="Kuo A."/>
            <person name="Drula E."/>
            <person name="Kohler A."/>
            <person name="Sanchez-Garcia M."/>
            <person name="Morin E."/>
            <person name="Andreopoulos B."/>
            <person name="Barry K.W."/>
            <person name="Bonito G."/>
            <person name="Buee M."/>
            <person name="Carver A."/>
            <person name="Chen C."/>
            <person name="Cichocki N."/>
            <person name="Clum A."/>
            <person name="Culley D."/>
            <person name="Crous P.W."/>
            <person name="Fauchery L."/>
            <person name="Girlanda M."/>
            <person name="Hayes R.D."/>
            <person name="Keri Z."/>
            <person name="LaButti K."/>
            <person name="Lipzen A."/>
            <person name="Lombard V."/>
            <person name="Magnuson J."/>
            <person name="Maillard F."/>
            <person name="Murat C."/>
            <person name="Nolan M."/>
            <person name="Ohm R.A."/>
            <person name="Pangilinan J."/>
            <person name="Pereira M.F."/>
            <person name="Perotto S."/>
            <person name="Peter M."/>
            <person name="Pfister S."/>
            <person name="Riley R."/>
            <person name="Sitrit Y."/>
            <person name="Stielow J.B."/>
            <person name="Szollosi G."/>
            <person name="Zifcakova L."/>
            <person name="Stursova M."/>
            <person name="Spatafora J.W."/>
            <person name="Tedersoo L."/>
            <person name="Vaario L.M."/>
            <person name="Yamada A."/>
            <person name="Yan M."/>
            <person name="Wang P."/>
            <person name="Xu J."/>
            <person name="Bruns T."/>
            <person name="Baldrian P."/>
            <person name="Vilgalys R."/>
            <person name="Dunand C."/>
            <person name="Henrissat B."/>
            <person name="Grigoriev I.V."/>
            <person name="Hibbett D."/>
            <person name="Nagy L.G."/>
            <person name="Martin F.M."/>
        </authorList>
    </citation>
    <scope>NUCLEOTIDE SEQUENCE</scope>
    <source>
        <strain evidence="1">P2</strain>
    </source>
</reference>
<proteinExistence type="predicted"/>
<reference evidence="1" key="1">
    <citation type="submission" date="2019-10" db="EMBL/GenBank/DDBJ databases">
        <authorList>
            <consortium name="DOE Joint Genome Institute"/>
            <person name="Kuo A."/>
            <person name="Miyauchi S."/>
            <person name="Kiss E."/>
            <person name="Drula E."/>
            <person name="Kohler A."/>
            <person name="Sanchez-Garcia M."/>
            <person name="Andreopoulos B."/>
            <person name="Barry K.W."/>
            <person name="Bonito G."/>
            <person name="Buee M."/>
            <person name="Carver A."/>
            <person name="Chen C."/>
            <person name="Cichocki N."/>
            <person name="Clum A."/>
            <person name="Culley D."/>
            <person name="Crous P.W."/>
            <person name="Fauchery L."/>
            <person name="Girlanda M."/>
            <person name="Hayes R."/>
            <person name="Keri Z."/>
            <person name="Labutti K."/>
            <person name="Lipzen A."/>
            <person name="Lombard V."/>
            <person name="Magnuson J."/>
            <person name="Maillard F."/>
            <person name="Morin E."/>
            <person name="Murat C."/>
            <person name="Nolan M."/>
            <person name="Ohm R."/>
            <person name="Pangilinan J."/>
            <person name="Pereira M."/>
            <person name="Perotto S."/>
            <person name="Peter M."/>
            <person name="Riley R."/>
            <person name="Sitrit Y."/>
            <person name="Stielow B."/>
            <person name="Szollosi G."/>
            <person name="Zifcakova L."/>
            <person name="Stursova M."/>
            <person name="Spatafora J.W."/>
            <person name="Tedersoo L."/>
            <person name="Vaario L.-M."/>
            <person name="Yamada A."/>
            <person name="Yan M."/>
            <person name="Wang P."/>
            <person name="Xu J."/>
            <person name="Bruns T."/>
            <person name="Baldrian P."/>
            <person name="Vilgalys R."/>
            <person name="Henrissat B."/>
            <person name="Grigoriev I.V."/>
            <person name="Hibbett D."/>
            <person name="Nagy L.G."/>
            <person name="Martin F.M."/>
        </authorList>
    </citation>
    <scope>NUCLEOTIDE SEQUENCE</scope>
    <source>
        <strain evidence="1">P2</strain>
    </source>
</reference>
<evidence type="ECO:0000313" key="1">
    <source>
        <dbReference type="EMBL" id="KAF9654302.1"/>
    </source>
</evidence>
<keyword evidence="2" id="KW-1185">Reference proteome</keyword>
<gene>
    <name evidence="1" type="ORF">BDM02DRAFT_3125179</name>
</gene>
<evidence type="ECO:0000313" key="2">
    <source>
        <dbReference type="Proteomes" id="UP000886501"/>
    </source>
</evidence>